<accession>A0A317XG23</accession>
<evidence type="ECO:0000313" key="1">
    <source>
        <dbReference type="EMBL" id="PWY97145.1"/>
    </source>
</evidence>
<dbReference type="EMBL" id="KZ819218">
    <property type="protein sequence ID" value="PWY97145.1"/>
    <property type="molecule type" value="Genomic_DNA"/>
</dbReference>
<evidence type="ECO:0000313" key="2">
    <source>
        <dbReference type="Proteomes" id="UP000246740"/>
    </source>
</evidence>
<organism evidence="1 2">
    <name type="scientific">Testicularia cyperi</name>
    <dbReference type="NCBI Taxonomy" id="1882483"/>
    <lineage>
        <taxon>Eukaryota</taxon>
        <taxon>Fungi</taxon>
        <taxon>Dikarya</taxon>
        <taxon>Basidiomycota</taxon>
        <taxon>Ustilaginomycotina</taxon>
        <taxon>Ustilaginomycetes</taxon>
        <taxon>Ustilaginales</taxon>
        <taxon>Anthracoideaceae</taxon>
        <taxon>Testicularia</taxon>
    </lineage>
</organism>
<reference evidence="1 2" key="1">
    <citation type="journal article" date="2018" name="Mol. Biol. Evol.">
        <title>Broad Genomic Sampling Reveals a Smut Pathogenic Ancestry of the Fungal Clade Ustilaginomycotina.</title>
        <authorList>
            <person name="Kijpornyongpan T."/>
            <person name="Mondo S.J."/>
            <person name="Barry K."/>
            <person name="Sandor L."/>
            <person name="Lee J."/>
            <person name="Lipzen A."/>
            <person name="Pangilinan J."/>
            <person name="LaButti K."/>
            <person name="Hainaut M."/>
            <person name="Henrissat B."/>
            <person name="Grigoriev I.V."/>
            <person name="Spatafora J.W."/>
            <person name="Aime M.C."/>
        </authorList>
    </citation>
    <scope>NUCLEOTIDE SEQUENCE [LARGE SCALE GENOMIC DNA]</scope>
    <source>
        <strain evidence="1 2">MCA 3645</strain>
    </source>
</reference>
<gene>
    <name evidence="1" type="ORF">BCV70DRAFT_81041</name>
</gene>
<name>A0A317XG23_9BASI</name>
<protein>
    <submittedName>
        <fullName evidence="1">Uncharacterized protein</fullName>
    </submittedName>
</protein>
<dbReference type="AlphaFoldDB" id="A0A317XG23"/>
<keyword evidence="2" id="KW-1185">Reference proteome</keyword>
<proteinExistence type="predicted"/>
<dbReference type="Proteomes" id="UP000246740">
    <property type="component" value="Unassembled WGS sequence"/>
</dbReference>
<dbReference type="InParanoid" id="A0A317XG23"/>
<sequence length="78" mass="8882">MDAGKRSKLKKEPKSRVQYRKQLQSTVRIEKDADRTRLLFSFCTADLQRSALVMSAAMNSSTVVRQRPGVIATTYHHS</sequence>